<dbReference type="SUPFAM" id="SSF111369">
    <property type="entry name" value="HlyD-like secretion proteins"/>
    <property type="match status" value="1"/>
</dbReference>
<dbReference type="EMBL" id="UAWC01000006">
    <property type="protein sequence ID" value="SQB34124.1"/>
    <property type="molecule type" value="Genomic_DNA"/>
</dbReference>
<dbReference type="GO" id="GO:0022857">
    <property type="term" value="F:transmembrane transporter activity"/>
    <property type="evidence" value="ECO:0007669"/>
    <property type="project" value="InterPro"/>
</dbReference>
<evidence type="ECO:0000256" key="3">
    <source>
        <dbReference type="ARBA" id="ARBA00023054"/>
    </source>
</evidence>
<dbReference type="Gene3D" id="2.40.420.20">
    <property type="match status" value="1"/>
</dbReference>
<gene>
    <name evidence="9" type="primary">macA</name>
    <name evidence="9" type="ORF">NCTC13028_01018</name>
</gene>
<dbReference type="Pfam" id="PF25876">
    <property type="entry name" value="HH_MFP_RND"/>
    <property type="match status" value="1"/>
</dbReference>
<evidence type="ECO:0000259" key="5">
    <source>
        <dbReference type="Pfam" id="PF25876"/>
    </source>
</evidence>
<evidence type="ECO:0000256" key="2">
    <source>
        <dbReference type="ARBA" id="ARBA00009477"/>
    </source>
</evidence>
<dbReference type="InterPro" id="IPR006143">
    <property type="entry name" value="RND_pump_MFP"/>
</dbReference>
<dbReference type="Gene3D" id="1.10.287.470">
    <property type="entry name" value="Helix hairpin bin"/>
    <property type="match status" value="1"/>
</dbReference>
<feature type="domain" description="YknX-like beta-barrel" evidence="8">
    <location>
        <begin position="273"/>
        <end position="355"/>
    </location>
</feature>
<feature type="domain" description="Multidrug resistance protein MdtA-like barrel-sandwich hybrid" evidence="6">
    <location>
        <begin position="74"/>
        <end position="263"/>
    </location>
</feature>
<dbReference type="InterPro" id="IPR058636">
    <property type="entry name" value="Beta-barrel_YknX"/>
</dbReference>
<dbReference type="InterPro" id="IPR050465">
    <property type="entry name" value="UPF0194_transport"/>
</dbReference>
<dbReference type="GO" id="GO:0016020">
    <property type="term" value="C:membrane"/>
    <property type="evidence" value="ECO:0007669"/>
    <property type="project" value="InterPro"/>
</dbReference>
<reference evidence="9 10" key="1">
    <citation type="submission" date="2018-06" db="EMBL/GenBank/DDBJ databases">
        <authorList>
            <consortium name="Pathogen Informatics"/>
            <person name="Doyle S."/>
        </authorList>
    </citation>
    <scope>NUCLEOTIDE SEQUENCE [LARGE SCALE GENOMIC DNA]</scope>
    <source>
        <strain evidence="9 10">NCTC13028</strain>
    </source>
</reference>
<evidence type="ECO:0000313" key="9">
    <source>
        <dbReference type="EMBL" id="SQB34124.1"/>
    </source>
</evidence>
<dbReference type="Gene3D" id="2.40.50.100">
    <property type="match status" value="1"/>
</dbReference>
<dbReference type="Pfam" id="PF25990">
    <property type="entry name" value="Beta-barrel_YknX"/>
    <property type="match status" value="1"/>
</dbReference>
<evidence type="ECO:0000313" key="10">
    <source>
        <dbReference type="Proteomes" id="UP000250223"/>
    </source>
</evidence>
<evidence type="ECO:0000259" key="6">
    <source>
        <dbReference type="Pfam" id="PF25917"/>
    </source>
</evidence>
<evidence type="ECO:0000259" key="7">
    <source>
        <dbReference type="Pfam" id="PF25989"/>
    </source>
</evidence>
<proteinExistence type="inferred from homology"/>
<feature type="domain" description="Multidrug resistance protein MdtA-like alpha-helical hairpin" evidence="5">
    <location>
        <begin position="139"/>
        <end position="203"/>
    </location>
</feature>
<dbReference type="PANTHER" id="PTHR32347">
    <property type="entry name" value="EFFLUX SYSTEM COMPONENT YKNX-RELATED"/>
    <property type="match status" value="1"/>
</dbReference>
<dbReference type="NCBIfam" id="TIGR01730">
    <property type="entry name" value="RND_mfp"/>
    <property type="match status" value="1"/>
</dbReference>
<name>A0A2X2W0I8_CLOCO</name>
<dbReference type="InterPro" id="IPR058637">
    <property type="entry name" value="YknX-like_C"/>
</dbReference>
<dbReference type="PANTHER" id="PTHR32347:SF14">
    <property type="entry name" value="EFFLUX SYSTEM COMPONENT YKNX-RELATED"/>
    <property type="match status" value="1"/>
</dbReference>
<feature type="domain" description="YknX-like C-terminal permuted SH3-like" evidence="7">
    <location>
        <begin position="375"/>
        <end position="433"/>
    </location>
</feature>
<dbReference type="Gene3D" id="1.20.1600.10">
    <property type="entry name" value="Outer membrane efflux proteins (OEP)"/>
    <property type="match status" value="1"/>
</dbReference>
<feature type="coiled-coil region" evidence="4">
    <location>
        <begin position="97"/>
        <end position="234"/>
    </location>
</feature>
<dbReference type="Pfam" id="PF25917">
    <property type="entry name" value="BSH_RND"/>
    <property type="match status" value="1"/>
</dbReference>
<sequence length="437" mass="48341">MKKKFKLNKKALIFGTIGIVVLLIAFSTIRGKKDNLTQVTVDSVSKKNLSKVATATGNVEANYRNDIVLNPSLKVVKVNFKEGQMVKKDDILVELDSKDLQIQLEKAELNLKNANDTLAQLQGAEVENQKKTASNSLIQAKLSLDNAKNSYEDLSKKLSQNKKLFEGGYISQNEYDASVKATKEAENGVKNAEASLKNAENNLSAIDISTNNKITAQRNQIEMIQSDIKSIKDKIEDCHIKANVSGKIVRMDAKEGQNPANGDIIIIDDVSKFKVTADINQYDAVDIKKGQKVNIKLKGVDKEYKGKIEEIGETAEKKMTQSGSSMGEENKVNIKVSIDKPDNKVKAGYEADLEIILKEKNSSLAIGFDAIRQDKKGGKKYIYVVEQGNVVKRKEIKTGLETEYDVEILSGLKEGEKYVVNPPENLKDGEKIKLAVE</sequence>
<protein>
    <submittedName>
        <fullName evidence="9">Membrane-associated protein</fullName>
    </submittedName>
</protein>
<dbReference type="AlphaFoldDB" id="A0A2X2W0I8"/>
<dbReference type="RefSeq" id="WP_096636145.1">
    <property type="nucleotide sequence ID" value="NZ_JAWEDD010000022.1"/>
</dbReference>
<evidence type="ECO:0000259" key="8">
    <source>
        <dbReference type="Pfam" id="PF25990"/>
    </source>
</evidence>
<dbReference type="Proteomes" id="UP000250223">
    <property type="component" value="Unassembled WGS sequence"/>
</dbReference>
<dbReference type="InterPro" id="IPR058624">
    <property type="entry name" value="MdtA-like_HH"/>
</dbReference>
<dbReference type="GO" id="GO:0030313">
    <property type="term" value="C:cell envelope"/>
    <property type="evidence" value="ECO:0007669"/>
    <property type="project" value="UniProtKB-SubCell"/>
</dbReference>
<evidence type="ECO:0000256" key="1">
    <source>
        <dbReference type="ARBA" id="ARBA00004196"/>
    </source>
</evidence>
<evidence type="ECO:0000256" key="4">
    <source>
        <dbReference type="SAM" id="Coils"/>
    </source>
</evidence>
<comment type="similarity">
    <text evidence="2">Belongs to the membrane fusion protein (MFP) (TC 8.A.1) family.</text>
</comment>
<dbReference type="Pfam" id="PF25989">
    <property type="entry name" value="YknX_C"/>
    <property type="match status" value="1"/>
</dbReference>
<accession>A0A2X2W0I8</accession>
<dbReference type="InterPro" id="IPR058625">
    <property type="entry name" value="MdtA-like_BSH"/>
</dbReference>
<keyword evidence="3 4" id="KW-0175">Coiled coil</keyword>
<dbReference type="Gene3D" id="2.40.30.170">
    <property type="match status" value="1"/>
</dbReference>
<organism evidence="9 10">
    <name type="scientific">Clostridium cochlearium</name>
    <dbReference type="NCBI Taxonomy" id="1494"/>
    <lineage>
        <taxon>Bacteria</taxon>
        <taxon>Bacillati</taxon>
        <taxon>Bacillota</taxon>
        <taxon>Clostridia</taxon>
        <taxon>Eubacteriales</taxon>
        <taxon>Clostridiaceae</taxon>
        <taxon>Clostridium</taxon>
    </lineage>
</organism>
<comment type="subcellular location">
    <subcellularLocation>
        <location evidence="1">Cell envelope</location>
    </subcellularLocation>
</comment>